<dbReference type="EMBL" id="JAACYA010000001">
    <property type="protein sequence ID" value="MBK3332433.1"/>
    <property type="molecule type" value="Genomic_DNA"/>
</dbReference>
<feature type="transmembrane region" description="Helical" evidence="1">
    <location>
        <begin position="6"/>
        <end position="29"/>
    </location>
</feature>
<evidence type="ECO:0000256" key="1">
    <source>
        <dbReference type="SAM" id="Phobius"/>
    </source>
</evidence>
<accession>A0ABS1GHL6</accession>
<keyword evidence="3" id="KW-1185">Reference proteome</keyword>
<dbReference type="Proteomes" id="UP000772812">
    <property type="component" value="Unassembled WGS sequence"/>
</dbReference>
<keyword evidence="1" id="KW-1133">Transmembrane helix</keyword>
<keyword evidence="1" id="KW-0472">Membrane</keyword>
<organism evidence="2 3">
    <name type="scientific">Persephonella atlantica</name>
    <dbReference type="NCBI Taxonomy" id="2699429"/>
    <lineage>
        <taxon>Bacteria</taxon>
        <taxon>Pseudomonadati</taxon>
        <taxon>Aquificota</taxon>
        <taxon>Aquificia</taxon>
        <taxon>Aquificales</taxon>
        <taxon>Hydrogenothermaceae</taxon>
        <taxon>Persephonella</taxon>
    </lineage>
</organism>
<gene>
    <name evidence="2" type="ORF">GWK41_05080</name>
</gene>
<protein>
    <submittedName>
        <fullName evidence="2">Prepilin-type N-terminal cleavage/methylation domain-containing protein</fullName>
    </submittedName>
</protein>
<dbReference type="InterPro" id="IPR012902">
    <property type="entry name" value="N_methyl_site"/>
</dbReference>
<reference evidence="2 3" key="1">
    <citation type="journal article" date="2021" name="Syst. Appl. Microbiol.">
        <title>Persephonella atlantica sp. nov.: How to adapt to physico-chemical gradients in high temperature hydrothermal habitats.</title>
        <authorList>
            <person name="Francois D.X."/>
            <person name="Godfroy A."/>
            <person name="Mathien C."/>
            <person name="Aube J."/>
            <person name="Cathalot C."/>
            <person name="Lesongeur F."/>
            <person name="L'Haridon S."/>
            <person name="Philippon X."/>
            <person name="Roussel E.G."/>
        </authorList>
    </citation>
    <scope>NUCLEOTIDE SEQUENCE [LARGE SCALE GENOMIC DNA]</scope>
    <source>
        <strain evidence="2 3">MO1340</strain>
    </source>
</reference>
<dbReference type="SUPFAM" id="SSF54523">
    <property type="entry name" value="Pili subunits"/>
    <property type="match status" value="1"/>
</dbReference>
<name>A0ABS1GHL6_9AQUI</name>
<evidence type="ECO:0000313" key="2">
    <source>
        <dbReference type="EMBL" id="MBK3332433.1"/>
    </source>
</evidence>
<dbReference type="RefSeq" id="WP_200673801.1">
    <property type="nucleotide sequence ID" value="NZ_JAACYA010000001.1"/>
</dbReference>
<dbReference type="Pfam" id="PF07963">
    <property type="entry name" value="N_methyl"/>
    <property type="match status" value="1"/>
</dbReference>
<comment type="caution">
    <text evidence="2">The sequence shown here is derived from an EMBL/GenBank/DDBJ whole genome shotgun (WGS) entry which is preliminary data.</text>
</comment>
<dbReference type="PROSITE" id="PS00409">
    <property type="entry name" value="PROKAR_NTER_METHYL"/>
    <property type="match status" value="1"/>
</dbReference>
<keyword evidence="1" id="KW-0812">Transmembrane</keyword>
<dbReference type="NCBIfam" id="TIGR02532">
    <property type="entry name" value="IV_pilin_GFxxxE"/>
    <property type="match status" value="1"/>
</dbReference>
<dbReference type="InterPro" id="IPR045584">
    <property type="entry name" value="Pilin-like"/>
</dbReference>
<sequence length="135" mass="14506">MNKGFTLVELLIVIAILAILSSIALPFYLSYRQKAKVTSVALPYAEECSREIVNYCINLRPSSSTSFNLSALSLEDCQDKSLSLYNTDLDISGSFVCEPDGEVSSGTVNASLSDISSFSAVCVINSEGIKCSVSR</sequence>
<dbReference type="Gene3D" id="3.30.700.10">
    <property type="entry name" value="Glycoprotein, Type 4 Pilin"/>
    <property type="match status" value="1"/>
</dbReference>
<evidence type="ECO:0000313" key="3">
    <source>
        <dbReference type="Proteomes" id="UP000772812"/>
    </source>
</evidence>
<proteinExistence type="predicted"/>